<dbReference type="HAMAP" id="MF_00625">
    <property type="entry name" value="SelD"/>
    <property type="match status" value="1"/>
</dbReference>
<feature type="binding site" evidence="9">
    <location>
        <position position="206"/>
    </location>
    <ligand>
        <name>Mg(2+)</name>
        <dbReference type="ChEBI" id="CHEBI:18420"/>
    </ligand>
</feature>
<gene>
    <name evidence="9 12" type="primary">selD</name>
    <name evidence="12" type="ORF">DSCW_44960</name>
</gene>
<keyword evidence="3 9" id="KW-0479">Metal-binding</keyword>
<comment type="subunit">
    <text evidence="9">Homodimer.</text>
</comment>
<dbReference type="CDD" id="cd02195">
    <property type="entry name" value="SelD"/>
    <property type="match status" value="1"/>
</dbReference>
<feature type="domain" description="PurM-like N-terminal" evidence="10">
    <location>
        <begin position="29"/>
        <end position="136"/>
    </location>
</feature>
<proteinExistence type="inferred from homology"/>
<dbReference type="InterPro" id="IPR016188">
    <property type="entry name" value="PurM-like_N"/>
</dbReference>
<dbReference type="EC" id="2.7.9.3" evidence="9"/>
<comment type="caution">
    <text evidence="9">Lacks conserved residue(s) required for the propagation of feature annotation.</text>
</comment>
<dbReference type="GO" id="GO:0000287">
    <property type="term" value="F:magnesium ion binding"/>
    <property type="evidence" value="ECO:0007669"/>
    <property type="project" value="UniProtKB-UniRule"/>
</dbReference>
<dbReference type="Pfam" id="PF00586">
    <property type="entry name" value="AIRS"/>
    <property type="match status" value="1"/>
</dbReference>
<comment type="function">
    <text evidence="9">Synthesizes selenophosphate from selenide and ATP.</text>
</comment>
<keyword evidence="8 9" id="KW-0711">Selenium</keyword>
<dbReference type="SUPFAM" id="SSF56042">
    <property type="entry name" value="PurM C-terminal domain-like"/>
    <property type="match status" value="1"/>
</dbReference>
<dbReference type="KEGG" id="dwd:DSCW_44960"/>
<evidence type="ECO:0000256" key="3">
    <source>
        <dbReference type="ARBA" id="ARBA00022723"/>
    </source>
</evidence>
<dbReference type="InterPro" id="IPR036676">
    <property type="entry name" value="PurM-like_C_sf"/>
</dbReference>
<evidence type="ECO:0000313" key="12">
    <source>
        <dbReference type="EMBL" id="BBO77079.1"/>
    </source>
</evidence>
<protein>
    <recommendedName>
        <fullName evidence="9">Selenide, water dikinase</fullName>
        <ecNumber evidence="9">2.7.9.3</ecNumber>
    </recommendedName>
    <alternativeName>
        <fullName evidence="9">Selenium donor protein</fullName>
    </alternativeName>
    <alternativeName>
        <fullName evidence="9">Selenophosphate synthase</fullName>
    </alternativeName>
</protein>
<keyword evidence="6 9" id="KW-0067">ATP-binding</keyword>
<keyword evidence="2 9" id="KW-0808">Transferase</keyword>
<evidence type="ECO:0000259" key="10">
    <source>
        <dbReference type="Pfam" id="PF00586"/>
    </source>
</evidence>
<dbReference type="Proteomes" id="UP000427769">
    <property type="component" value="Chromosome"/>
</dbReference>
<evidence type="ECO:0000256" key="9">
    <source>
        <dbReference type="HAMAP-Rule" id="MF_00625"/>
    </source>
</evidence>
<reference evidence="12 13" key="1">
    <citation type="submission" date="2019-11" db="EMBL/GenBank/DDBJ databases">
        <title>Comparative genomics of hydrocarbon-degrading Desulfosarcina strains.</title>
        <authorList>
            <person name="Watanabe M."/>
            <person name="Kojima H."/>
            <person name="Fukui M."/>
        </authorList>
    </citation>
    <scope>NUCLEOTIDE SEQUENCE [LARGE SCALE GENOMIC DNA]</scope>
    <source>
        <strain evidence="12 13">PP31</strain>
    </source>
</reference>
<comment type="similarity">
    <text evidence="1 9">Belongs to the selenophosphate synthase 1 family. Class I subfamily.</text>
</comment>
<dbReference type="PANTHER" id="PTHR10256">
    <property type="entry name" value="SELENIDE, WATER DIKINASE"/>
    <property type="match status" value="1"/>
</dbReference>
<feature type="binding site" evidence="9">
    <location>
        <position position="30"/>
    </location>
    <ligand>
        <name>Mg(2+)</name>
        <dbReference type="ChEBI" id="CHEBI:18420"/>
    </ligand>
</feature>
<sequence length="328" mass="34972">MPPGDLDKALCGLEFPTDANVLVGLSKADDAGVYRISDELALIQTVDFFTPIVDDPYWFGQIAAANALSDVYAMGGEPKTAMNLVGFPLKKMDLSILRQVIQGGIDKVREAGAVLLGGHSVEDDELKYGLSVTGFVHPDRILAKHGLKAGDRLVLTKPLGTGIVNTAIKGNLASDEVTRRIAALMATLNRTAADVMQRYPVHACTDITGFGLIGHLAEMLEGAGCGLKIVVEKLPVIDEALEFSAMGMVPGGAHKNRSFREHMVDLDEGIDPSMRDILYDPQTSGGLCIAVAADSARDLVDHLQSEGVEYASIFGEVVESPVGRIQVM</sequence>
<dbReference type="PANTHER" id="PTHR10256:SF0">
    <property type="entry name" value="INACTIVE SELENIDE, WATER DIKINASE-LIKE PROTEIN-RELATED"/>
    <property type="match status" value="1"/>
</dbReference>
<keyword evidence="13" id="KW-1185">Reference proteome</keyword>
<dbReference type="Gene3D" id="3.90.650.10">
    <property type="entry name" value="PurM-like C-terminal domain"/>
    <property type="match status" value="1"/>
</dbReference>
<dbReference type="InterPro" id="IPR023061">
    <property type="entry name" value="SelD_I"/>
</dbReference>
<evidence type="ECO:0000256" key="1">
    <source>
        <dbReference type="ARBA" id="ARBA00008026"/>
    </source>
</evidence>
<evidence type="ECO:0000256" key="4">
    <source>
        <dbReference type="ARBA" id="ARBA00022741"/>
    </source>
</evidence>
<dbReference type="NCBIfam" id="NF002098">
    <property type="entry name" value="PRK00943.1"/>
    <property type="match status" value="1"/>
</dbReference>
<evidence type="ECO:0000256" key="6">
    <source>
        <dbReference type="ARBA" id="ARBA00022840"/>
    </source>
</evidence>
<dbReference type="SUPFAM" id="SSF55326">
    <property type="entry name" value="PurM N-terminal domain-like"/>
    <property type="match status" value="1"/>
</dbReference>
<evidence type="ECO:0000256" key="8">
    <source>
        <dbReference type="ARBA" id="ARBA00023266"/>
    </source>
</evidence>
<keyword evidence="4 9" id="KW-0547">Nucleotide-binding</keyword>
<dbReference type="GO" id="GO:0004756">
    <property type="term" value="F:selenide, water dikinase activity"/>
    <property type="evidence" value="ECO:0007669"/>
    <property type="project" value="UniProtKB-UniRule"/>
</dbReference>
<dbReference type="Gene3D" id="3.30.1330.10">
    <property type="entry name" value="PurM-like, N-terminal domain"/>
    <property type="match status" value="1"/>
</dbReference>
<comment type="cofactor">
    <cofactor evidence="9">
        <name>Mg(2+)</name>
        <dbReference type="ChEBI" id="CHEBI:18420"/>
    </cofactor>
    <text evidence="9">Binds 1 Mg(2+) ion per monomer.</text>
</comment>
<feature type="binding site" evidence="9">
    <location>
        <begin position="118"/>
        <end position="120"/>
    </location>
    <ligand>
        <name>ATP</name>
        <dbReference type="ChEBI" id="CHEBI:30616"/>
        <note>ligand shared between dimeric partners</note>
    </ligand>
</feature>
<dbReference type="FunFam" id="3.30.1330.10:FF:000003">
    <property type="entry name" value="Selenide, water dikinase"/>
    <property type="match status" value="1"/>
</dbReference>
<dbReference type="Pfam" id="PF02769">
    <property type="entry name" value="AIRS_C"/>
    <property type="match status" value="1"/>
</dbReference>
<dbReference type="GO" id="GO:0016260">
    <property type="term" value="P:selenocysteine biosynthetic process"/>
    <property type="evidence" value="ECO:0007669"/>
    <property type="project" value="InterPro"/>
</dbReference>
<dbReference type="InterPro" id="IPR010918">
    <property type="entry name" value="PurM-like_C_dom"/>
</dbReference>
<keyword evidence="5 9" id="KW-0418">Kinase</keyword>
<feature type="domain" description="PurM-like C-terminal" evidence="11">
    <location>
        <begin position="148"/>
        <end position="327"/>
    </location>
</feature>
<dbReference type="NCBIfam" id="TIGR00476">
    <property type="entry name" value="selD"/>
    <property type="match status" value="1"/>
</dbReference>
<accession>A0A5K7ZA97</accession>
<feature type="binding site" description="in other chain" evidence="9">
    <location>
        <position position="47"/>
    </location>
    <ligand>
        <name>ATP</name>
        <dbReference type="ChEBI" id="CHEBI:30616"/>
        <note>ligand shared between dimeric partners</note>
    </ligand>
</feature>
<comment type="catalytic activity">
    <reaction evidence="9">
        <text>hydrogenselenide + ATP + H2O = selenophosphate + AMP + phosphate + 2 H(+)</text>
        <dbReference type="Rhea" id="RHEA:18737"/>
        <dbReference type="ChEBI" id="CHEBI:15377"/>
        <dbReference type="ChEBI" id="CHEBI:15378"/>
        <dbReference type="ChEBI" id="CHEBI:16144"/>
        <dbReference type="ChEBI" id="CHEBI:29317"/>
        <dbReference type="ChEBI" id="CHEBI:30616"/>
        <dbReference type="ChEBI" id="CHEBI:43474"/>
        <dbReference type="ChEBI" id="CHEBI:456215"/>
        <dbReference type="EC" id="2.7.9.3"/>
    </reaction>
</comment>
<evidence type="ECO:0000256" key="5">
    <source>
        <dbReference type="ARBA" id="ARBA00022777"/>
    </source>
</evidence>
<dbReference type="PIRSF" id="PIRSF036407">
    <property type="entry name" value="Selenphspht_syn"/>
    <property type="match status" value="1"/>
</dbReference>
<keyword evidence="7 9" id="KW-0460">Magnesium</keyword>
<evidence type="ECO:0000259" key="11">
    <source>
        <dbReference type="Pfam" id="PF02769"/>
    </source>
</evidence>
<dbReference type="InterPro" id="IPR036921">
    <property type="entry name" value="PurM-like_N_sf"/>
</dbReference>
<dbReference type="InterPro" id="IPR004536">
    <property type="entry name" value="SPS/SelD"/>
</dbReference>
<evidence type="ECO:0000313" key="13">
    <source>
        <dbReference type="Proteomes" id="UP000427769"/>
    </source>
</evidence>
<evidence type="ECO:0000256" key="2">
    <source>
        <dbReference type="ARBA" id="ARBA00022679"/>
    </source>
</evidence>
<feature type="binding site" description="in other chain" evidence="9">
    <location>
        <position position="70"/>
    </location>
    <ligand>
        <name>ATP</name>
        <dbReference type="ChEBI" id="CHEBI:30616"/>
        <note>ligand shared between dimeric partners</note>
    </ligand>
</feature>
<dbReference type="GO" id="GO:0005737">
    <property type="term" value="C:cytoplasm"/>
    <property type="evidence" value="ECO:0007669"/>
    <property type="project" value="TreeGrafter"/>
</dbReference>
<organism evidence="12 13">
    <name type="scientific">Desulfosarcina widdelii</name>
    <dbReference type="NCBI Taxonomy" id="947919"/>
    <lineage>
        <taxon>Bacteria</taxon>
        <taxon>Pseudomonadati</taxon>
        <taxon>Thermodesulfobacteriota</taxon>
        <taxon>Desulfobacteria</taxon>
        <taxon>Desulfobacterales</taxon>
        <taxon>Desulfosarcinaceae</taxon>
        <taxon>Desulfosarcina</taxon>
    </lineage>
</organism>
<feature type="binding site" description="in other chain" evidence="9">
    <location>
        <begin position="27"/>
        <end position="29"/>
    </location>
    <ligand>
        <name>ATP</name>
        <dbReference type="ChEBI" id="CHEBI:30616"/>
        <note>ligand shared between dimeric partners</note>
    </ligand>
</feature>
<evidence type="ECO:0000256" key="7">
    <source>
        <dbReference type="ARBA" id="ARBA00022842"/>
    </source>
</evidence>
<dbReference type="AlphaFoldDB" id="A0A5K7ZA97"/>
<dbReference type="GO" id="GO:0005524">
    <property type="term" value="F:ATP binding"/>
    <property type="evidence" value="ECO:0007669"/>
    <property type="project" value="UniProtKB-UniRule"/>
</dbReference>
<dbReference type="EMBL" id="AP021875">
    <property type="protein sequence ID" value="BBO77079.1"/>
    <property type="molecule type" value="Genomic_DNA"/>
</dbReference>
<name>A0A5K7ZA97_9BACT</name>
<feature type="binding site" evidence="9">
    <location>
        <position position="70"/>
    </location>
    <ligand>
        <name>Mg(2+)</name>
        <dbReference type="ChEBI" id="CHEBI:18420"/>
    </ligand>
</feature>
<dbReference type="FunFam" id="3.90.650.10:FF:000004">
    <property type="entry name" value="Selenide, water dikinase"/>
    <property type="match status" value="1"/>
</dbReference>